<evidence type="ECO:0000256" key="2">
    <source>
        <dbReference type="ARBA" id="ARBA00022448"/>
    </source>
</evidence>
<evidence type="ECO:0000313" key="11">
    <source>
        <dbReference type="EMBL" id="QIC55127.1"/>
    </source>
</evidence>
<evidence type="ECO:0000256" key="9">
    <source>
        <dbReference type="RuleBase" id="RU010713"/>
    </source>
</evidence>
<dbReference type="GO" id="GO:0034220">
    <property type="term" value="P:monoatomic ion transmembrane transport"/>
    <property type="evidence" value="ECO:0007669"/>
    <property type="project" value="UniProtKB-KW"/>
</dbReference>
<sequence>MALSLYGFASWSRLQGTKDDDWADRVSHLWTVGLLTFFAILVSTAQFVGDPIQCWCPAQFTGSYVSYTKNICWISNTYYIPMDDSIPINIQERHEKEISYYQWVPIIFLFQALMFKLPNLIWKMLNDSGGLNIDKIISLAESTQLGKPEDREKFIYQVAKYIDRWLKAHRQYHYNLLVRLRQRFANVFCFWFAKRDGKYLTGFYLFIKLLYVANVIFQFFILNFFLSMDYSVYGLEVIQSLIKTGEFKDSPRFPRVTLCDFEIRQLQNLQRYTVQCVLPINLFNEKIFIVLWFWYLLVAVITTFNYLSWLYHVLFGGNRYKYVKRFLKLGDNLSSKSDSKLAKKFANEYLRDDGVFVLKIVAKNSSDLVLNDLVNYLWMFFKDNPHVATAYEKKLRDAKMNGKHAISTLEMDPEELREINHKL</sequence>
<dbReference type="PRINTS" id="PR01262">
    <property type="entry name" value="INNEXIN"/>
</dbReference>
<name>A0A6C0X7M7_LYMST</name>
<comment type="caution">
    <text evidence="9">Lacks conserved residue(s) required for the propagation of feature annotation.</text>
</comment>
<reference evidence="10 12" key="2">
    <citation type="submission" date="2024-04" db="EMBL/GenBank/DDBJ databases">
        <authorList>
            <consortium name="Genoscope - CEA"/>
            <person name="William W."/>
        </authorList>
    </citation>
    <scope>NUCLEOTIDE SEQUENCE [LARGE SCALE GENOMIC DNA]</scope>
</reference>
<dbReference type="EMBL" id="CAXITT010000565">
    <property type="protein sequence ID" value="CAL1543617.1"/>
    <property type="molecule type" value="Genomic_DNA"/>
</dbReference>
<evidence type="ECO:0000256" key="4">
    <source>
        <dbReference type="ARBA" id="ARBA00022692"/>
    </source>
</evidence>
<protein>
    <recommendedName>
        <fullName evidence="9">Innexin</fullName>
    </recommendedName>
</protein>
<dbReference type="PROSITE" id="PS51013">
    <property type="entry name" value="PANNEXIN"/>
    <property type="match status" value="1"/>
</dbReference>
<feature type="transmembrane region" description="Helical" evidence="9">
    <location>
        <begin position="28"/>
        <end position="48"/>
    </location>
</feature>
<evidence type="ECO:0000313" key="12">
    <source>
        <dbReference type="Proteomes" id="UP001497497"/>
    </source>
</evidence>
<keyword evidence="2 9" id="KW-0813">Transport</keyword>
<evidence type="ECO:0000256" key="8">
    <source>
        <dbReference type="ARBA" id="ARBA00023303"/>
    </source>
</evidence>
<dbReference type="Proteomes" id="UP001497497">
    <property type="component" value="Unassembled WGS sequence"/>
</dbReference>
<organism evidence="11">
    <name type="scientific">Lymnaea stagnalis</name>
    <name type="common">Great pond snail</name>
    <name type="synonym">Helix stagnalis</name>
    <dbReference type="NCBI Taxonomy" id="6523"/>
    <lineage>
        <taxon>Eukaryota</taxon>
        <taxon>Metazoa</taxon>
        <taxon>Spiralia</taxon>
        <taxon>Lophotrochozoa</taxon>
        <taxon>Mollusca</taxon>
        <taxon>Gastropoda</taxon>
        <taxon>Heterobranchia</taxon>
        <taxon>Euthyneura</taxon>
        <taxon>Panpulmonata</taxon>
        <taxon>Hygrophila</taxon>
        <taxon>Lymnaeoidea</taxon>
        <taxon>Lymnaeidae</taxon>
        <taxon>Lymnaea</taxon>
    </lineage>
</organism>
<evidence type="ECO:0000256" key="6">
    <source>
        <dbReference type="ARBA" id="ARBA00023065"/>
    </source>
</evidence>
<proteinExistence type="evidence at transcript level"/>
<keyword evidence="12" id="KW-1185">Reference proteome</keyword>
<accession>A0A6C0X7M7</accession>
<keyword evidence="6 9" id="KW-0406">Ion transport</keyword>
<evidence type="ECO:0000256" key="5">
    <source>
        <dbReference type="ARBA" id="ARBA00022989"/>
    </source>
</evidence>
<dbReference type="GO" id="GO:0005921">
    <property type="term" value="C:gap junction"/>
    <property type="evidence" value="ECO:0007669"/>
    <property type="project" value="UniProtKB-UniRule"/>
</dbReference>
<feature type="transmembrane region" description="Helical" evidence="9">
    <location>
        <begin position="203"/>
        <end position="226"/>
    </location>
</feature>
<evidence type="ECO:0000313" key="10">
    <source>
        <dbReference type="EMBL" id="CAL1543617.1"/>
    </source>
</evidence>
<comment type="similarity">
    <text evidence="9">Belongs to the pannexin family.</text>
</comment>
<dbReference type="InterPro" id="IPR000990">
    <property type="entry name" value="Innexin"/>
</dbReference>
<dbReference type="GO" id="GO:0005886">
    <property type="term" value="C:plasma membrane"/>
    <property type="evidence" value="ECO:0007669"/>
    <property type="project" value="UniProtKB-SubCell"/>
</dbReference>
<gene>
    <name evidence="9" type="primary">inx</name>
    <name evidence="10" type="ORF">GSLYS_00017151001</name>
</gene>
<dbReference type="EMBL" id="MN480798">
    <property type="protein sequence ID" value="QIC55127.1"/>
    <property type="molecule type" value="mRNA"/>
</dbReference>
<comment type="subcellular location">
    <subcellularLocation>
        <location evidence="1 9">Cell membrane</location>
        <topology evidence="1 9">Multi-pass membrane protein</topology>
    </subcellularLocation>
</comment>
<evidence type="ECO:0000256" key="3">
    <source>
        <dbReference type="ARBA" id="ARBA00022475"/>
    </source>
</evidence>
<dbReference type="Pfam" id="PF00876">
    <property type="entry name" value="Innexin"/>
    <property type="match status" value="1"/>
</dbReference>
<keyword evidence="4 9" id="KW-0812">Transmembrane</keyword>
<keyword evidence="5 9" id="KW-1133">Transmembrane helix</keyword>
<feature type="transmembrane region" description="Helical" evidence="9">
    <location>
        <begin position="292"/>
        <end position="315"/>
    </location>
</feature>
<comment type="function">
    <text evidence="9">Structural component of the gap junctions.</text>
</comment>
<evidence type="ECO:0000256" key="7">
    <source>
        <dbReference type="ARBA" id="ARBA00023136"/>
    </source>
</evidence>
<keyword evidence="3" id="KW-1003">Cell membrane</keyword>
<dbReference type="PANTHER" id="PTHR11893">
    <property type="entry name" value="INNEXIN"/>
    <property type="match status" value="1"/>
</dbReference>
<reference evidence="11" key="1">
    <citation type="submission" date="2019-09" db="EMBL/GenBank/DDBJ databases">
        <title>Gap junction coding innexin in Lymnaea stagnalis: sequence analysis and characterization in tissues and the central nervous system.</title>
        <authorList>
            <person name="Mersman B.A."/>
            <person name="Jolly S."/>
            <person name="Lin Z."/>
            <person name="Xu F."/>
        </authorList>
    </citation>
    <scope>NUCLEOTIDE SEQUENCE</scope>
    <source>
        <tissue evidence="11">Central nervous system</tissue>
    </source>
</reference>
<keyword evidence="7 9" id="KW-0472">Membrane</keyword>
<dbReference type="AlphaFoldDB" id="A0A6C0X7M7"/>
<evidence type="ECO:0000256" key="1">
    <source>
        <dbReference type="ARBA" id="ARBA00004651"/>
    </source>
</evidence>
<dbReference type="PANTHER" id="PTHR11893:SF36">
    <property type="entry name" value="INNEXIN-5"/>
    <property type="match status" value="1"/>
</dbReference>
<keyword evidence="8 9" id="KW-0407">Ion channel</keyword>